<dbReference type="RefSeq" id="WP_100117034.1">
    <property type="nucleotide sequence ID" value="NZ_MEIV01000053.1"/>
</dbReference>
<reference evidence="1 2" key="1">
    <citation type="journal article" date="2017" name="MBio">
        <title>Type VI secretion-mediated competition in the bee gut microbiome.</title>
        <authorList>
            <person name="Steele M.I."/>
            <person name="Kwong W.K."/>
            <person name="Powell J.E."/>
            <person name="Whiteley M."/>
            <person name="Moran N.A."/>
        </authorList>
    </citation>
    <scope>NUCLEOTIDE SEQUENCE [LARGE SCALE GENOMIC DNA]</scope>
    <source>
        <strain evidence="1 2">PEB0171</strain>
    </source>
</reference>
<sequence length="220" mass="23827">MNANKEINPAEKIIQAITVTAELTGTQLSANAAAVMAEDLLAYPLDKVLIAFERCRRELKGRLTLAAILERIDDGWQSAEEAFNTLVAGWNNESLSILTTHTAMRAAESASALFNAGDKYRAGIAFKETYERLVGEKKAQGESPDWYVSAGLDKEQLAQLVTEAAATGKITNDYALALLPAGEERMNIEAGNLLTDKQKEEGKARLGNLLNLIAQKCALS</sequence>
<dbReference type="AlphaFoldDB" id="A0A2N9Y3K4"/>
<evidence type="ECO:0000313" key="1">
    <source>
        <dbReference type="EMBL" id="PIT62041.1"/>
    </source>
</evidence>
<dbReference type="EMBL" id="MEIV01000053">
    <property type="protein sequence ID" value="PIT62041.1"/>
    <property type="molecule type" value="Genomic_DNA"/>
</dbReference>
<accession>A0A2N9Y3K4</accession>
<evidence type="ECO:0000313" key="2">
    <source>
        <dbReference type="Proteomes" id="UP000231094"/>
    </source>
</evidence>
<name>A0A2N9Y3K4_9NEIS</name>
<proteinExistence type="predicted"/>
<gene>
    <name evidence="1" type="ORF">BHC47_06005</name>
</gene>
<protein>
    <submittedName>
        <fullName evidence="1">Uncharacterized protein</fullName>
    </submittedName>
</protein>
<organism evidence="1 2">
    <name type="scientific">Snodgrassella alvi</name>
    <dbReference type="NCBI Taxonomy" id="1196083"/>
    <lineage>
        <taxon>Bacteria</taxon>
        <taxon>Pseudomonadati</taxon>
        <taxon>Pseudomonadota</taxon>
        <taxon>Betaproteobacteria</taxon>
        <taxon>Neisseriales</taxon>
        <taxon>Neisseriaceae</taxon>
        <taxon>Snodgrassella</taxon>
    </lineage>
</organism>
<comment type="caution">
    <text evidence="1">The sequence shown here is derived from an EMBL/GenBank/DDBJ whole genome shotgun (WGS) entry which is preliminary data.</text>
</comment>
<dbReference type="Proteomes" id="UP000231094">
    <property type="component" value="Unassembled WGS sequence"/>
</dbReference>